<dbReference type="GO" id="GO:0006508">
    <property type="term" value="P:proteolysis"/>
    <property type="evidence" value="ECO:0007669"/>
    <property type="project" value="InterPro"/>
</dbReference>
<keyword evidence="1" id="KW-0677">Repeat</keyword>
<keyword evidence="2" id="KW-1015">Disulfide bond</keyword>
<dbReference type="SUPFAM" id="SSF51445">
    <property type="entry name" value="(Trans)glycosidases"/>
    <property type="match status" value="1"/>
</dbReference>
<dbReference type="EMBL" id="CAADRA010003569">
    <property type="protein sequence ID" value="VFT83967.1"/>
    <property type="molecule type" value="Genomic_DNA"/>
</dbReference>
<dbReference type="InterPro" id="IPR003609">
    <property type="entry name" value="Pan_app"/>
</dbReference>
<evidence type="ECO:0000256" key="1">
    <source>
        <dbReference type="ARBA" id="ARBA00022737"/>
    </source>
</evidence>
<feature type="domain" description="Apple" evidence="3">
    <location>
        <begin position="329"/>
        <end position="392"/>
    </location>
</feature>
<protein>
    <submittedName>
        <fullName evidence="5">Aste57867_7018 protein</fullName>
    </submittedName>
</protein>
<dbReference type="Pfam" id="PF14295">
    <property type="entry name" value="PAN_4"/>
    <property type="match status" value="1"/>
</dbReference>
<evidence type="ECO:0000313" key="4">
    <source>
        <dbReference type="EMBL" id="KAF0705553.1"/>
    </source>
</evidence>
<dbReference type="SUPFAM" id="SSF57414">
    <property type="entry name" value="Hairpin loop containing domain-like"/>
    <property type="match status" value="1"/>
</dbReference>
<dbReference type="GO" id="GO:0005576">
    <property type="term" value="C:extracellular region"/>
    <property type="evidence" value="ECO:0007669"/>
    <property type="project" value="InterPro"/>
</dbReference>
<name>A0A485KEV2_9STRA</name>
<dbReference type="SUPFAM" id="SSF50370">
    <property type="entry name" value="Ricin B-like lectins"/>
    <property type="match status" value="2"/>
</dbReference>
<dbReference type="Pfam" id="PF00652">
    <property type="entry name" value="Ricin_B_lectin"/>
    <property type="match status" value="2"/>
</dbReference>
<sequence>MTETGFPTAGGSNLGHVASFDMAKTYFDQYKAWVQSANSPTPYYFMLQDNLGKLGSGTDFEAYFGLLDSQSQWKFAMPTTYPGTFSIYNALGQALIVLNNNVYARRPTHSINEKFTYDSTTRQIKSLGNNQCLDAYKTATGITVHTFACDATNGNQKWTMDNNFIYHETHDVCLDVDASKVSLWPCHDHDVNRNQWWSKNEPVRLFTWRGQAVSVVGSWAGVQDKLPSDDQLFWYNTDTNLLQNAMTNECLDAYATPDGNFHIHTFACGSGNVNQKWKVDTVARRVYHLNHDRCLDANPADGNQLSLHLCDSSSANWNQWLSLERRGQCMAKERDINFEGQELINFDAASADDCCATCQDHAACHAYSFSNNRCYLKKARALKGNGVWPGTTSARVYKCAPLQKGVDFTGNDLGSVPAPAAEDCCAYCRLNVECMAFTYAYGTCYLKSGVTVSLSVNANAWSAAIM</sequence>
<dbReference type="EMBL" id="VJMH01003557">
    <property type="protein sequence ID" value="KAF0705553.1"/>
    <property type="molecule type" value="Genomic_DNA"/>
</dbReference>
<dbReference type="CDD" id="cd01100">
    <property type="entry name" value="APPLE_Factor_XI_like"/>
    <property type="match status" value="2"/>
</dbReference>
<evidence type="ECO:0000313" key="6">
    <source>
        <dbReference type="Proteomes" id="UP000332933"/>
    </source>
</evidence>
<evidence type="ECO:0000313" key="5">
    <source>
        <dbReference type="EMBL" id="VFT83967.1"/>
    </source>
</evidence>
<dbReference type="Gene3D" id="2.80.10.50">
    <property type="match status" value="2"/>
</dbReference>
<organism evidence="5 6">
    <name type="scientific">Aphanomyces stellatus</name>
    <dbReference type="NCBI Taxonomy" id="120398"/>
    <lineage>
        <taxon>Eukaryota</taxon>
        <taxon>Sar</taxon>
        <taxon>Stramenopiles</taxon>
        <taxon>Oomycota</taxon>
        <taxon>Saprolegniomycetes</taxon>
        <taxon>Saprolegniales</taxon>
        <taxon>Verrucalvaceae</taxon>
        <taxon>Aphanomyces</taxon>
    </lineage>
</organism>
<dbReference type="Proteomes" id="UP000332933">
    <property type="component" value="Unassembled WGS sequence"/>
</dbReference>
<dbReference type="SMART" id="SM00223">
    <property type="entry name" value="APPLE"/>
    <property type="match status" value="2"/>
</dbReference>
<dbReference type="PROSITE" id="PS50948">
    <property type="entry name" value="PAN"/>
    <property type="match status" value="2"/>
</dbReference>
<dbReference type="Gene3D" id="3.20.20.80">
    <property type="entry name" value="Glycosidases"/>
    <property type="match status" value="1"/>
</dbReference>
<reference evidence="4" key="2">
    <citation type="submission" date="2019-06" db="EMBL/GenBank/DDBJ databases">
        <title>Genomics analysis of Aphanomyces spp. identifies a new class of oomycete effector associated with host adaptation.</title>
        <authorList>
            <person name="Gaulin E."/>
        </authorList>
    </citation>
    <scope>NUCLEOTIDE SEQUENCE</scope>
    <source>
        <strain evidence="4">CBS 578.67</strain>
    </source>
</reference>
<dbReference type="Pfam" id="PF00024">
    <property type="entry name" value="PAN_1"/>
    <property type="match status" value="1"/>
</dbReference>
<reference evidence="5 6" key="1">
    <citation type="submission" date="2019-03" db="EMBL/GenBank/DDBJ databases">
        <authorList>
            <person name="Gaulin E."/>
            <person name="Dumas B."/>
        </authorList>
    </citation>
    <scope>NUCLEOTIDE SEQUENCE [LARGE SCALE GENOMIC DNA]</scope>
    <source>
        <strain evidence="5">CBS 568.67</strain>
    </source>
</reference>
<accession>A0A485KEV2</accession>
<evidence type="ECO:0000259" key="3">
    <source>
        <dbReference type="PROSITE" id="PS50948"/>
    </source>
</evidence>
<dbReference type="Gene3D" id="3.50.4.10">
    <property type="entry name" value="Hepatocyte Growth Factor"/>
    <property type="match status" value="2"/>
</dbReference>
<dbReference type="InterPro" id="IPR035992">
    <property type="entry name" value="Ricin_B-like_lectins"/>
</dbReference>
<feature type="domain" description="Apple" evidence="3">
    <location>
        <begin position="399"/>
        <end position="466"/>
    </location>
</feature>
<dbReference type="SMART" id="SM00458">
    <property type="entry name" value="RICIN"/>
    <property type="match status" value="2"/>
</dbReference>
<dbReference type="InterPro" id="IPR000177">
    <property type="entry name" value="Apple"/>
</dbReference>
<dbReference type="InterPro" id="IPR000772">
    <property type="entry name" value="Ricin_B_lectin"/>
</dbReference>
<dbReference type="InterPro" id="IPR017853">
    <property type="entry name" value="GH"/>
</dbReference>
<proteinExistence type="predicted"/>
<gene>
    <name evidence="5" type="primary">Aste57867_7018</name>
    <name evidence="4" type="ORF">As57867_006995</name>
    <name evidence="5" type="ORF">ASTE57867_7018</name>
</gene>
<keyword evidence="6" id="KW-1185">Reference proteome</keyword>
<dbReference type="AlphaFoldDB" id="A0A485KEV2"/>
<dbReference type="PROSITE" id="PS50231">
    <property type="entry name" value="RICIN_B_LECTIN"/>
    <property type="match status" value="1"/>
</dbReference>
<evidence type="ECO:0000256" key="2">
    <source>
        <dbReference type="ARBA" id="ARBA00023157"/>
    </source>
</evidence>
<dbReference type="OrthoDB" id="99499at2759"/>